<feature type="domain" description="HTH luxR-type" evidence="4">
    <location>
        <begin position="864"/>
        <end position="924"/>
    </location>
</feature>
<dbReference type="SUPFAM" id="SSF52540">
    <property type="entry name" value="P-loop containing nucleoside triphosphate hydrolases"/>
    <property type="match status" value="1"/>
</dbReference>
<evidence type="ECO:0000256" key="2">
    <source>
        <dbReference type="ARBA" id="ARBA00022840"/>
    </source>
</evidence>
<dbReference type="AlphaFoldDB" id="A0A7W3WLC3"/>
<accession>A0A7W3WLC3</accession>
<evidence type="ECO:0000256" key="1">
    <source>
        <dbReference type="ARBA" id="ARBA00022741"/>
    </source>
</evidence>
<feature type="region of interest" description="Disordered" evidence="3">
    <location>
        <begin position="853"/>
        <end position="874"/>
    </location>
</feature>
<dbReference type="Proteomes" id="UP000525686">
    <property type="component" value="Unassembled WGS sequence"/>
</dbReference>
<dbReference type="InterPro" id="IPR000792">
    <property type="entry name" value="Tscrpt_reg_LuxR_C"/>
</dbReference>
<dbReference type="GO" id="GO:0004016">
    <property type="term" value="F:adenylate cyclase activity"/>
    <property type="evidence" value="ECO:0007669"/>
    <property type="project" value="TreeGrafter"/>
</dbReference>
<dbReference type="InterPro" id="IPR027417">
    <property type="entry name" value="P-loop_NTPase"/>
</dbReference>
<dbReference type="PROSITE" id="PS50043">
    <property type="entry name" value="HTH_LUXR_2"/>
    <property type="match status" value="1"/>
</dbReference>
<evidence type="ECO:0000313" key="5">
    <source>
        <dbReference type="EMBL" id="MBB1254476.1"/>
    </source>
</evidence>
<sequence>MTPQESGNVTESDQEALRRTGALLTSGDDPVVLLLAGAAGTGKSELVRRLLSLPEPAAAPRLELRCTRHDLVALVAPDGDRDGDRDGAGAADPGGASALTRLAALARGTGRRLLVVDDVHLANEPVAAVLRDLLERPSAGLSVVLAHRPEELPHPGLPLREPVGYPAELTVLHQELGPRDEEWTCRAALAALGADRVGPDLVARLHRLSGGVAQVVADLLRILAAGGLDDRRRRTAADVDAAGVPPRLADLVLGRATRLTGAARELAHAAAVLDEPASLRELARTAGLPPAEAAPALTAALAAAVVQQLAADRYGFAVPLAARALAARIPGPERARLHRAAGEVLAGRQPVPWARVAEHRRDSGHFGGWARAVERAASGCAQRGEHQRAVRLLEEALGHPSLPAQARVRLAPLLANSAVVGLRSDQTVGVLRHIVEDRELPAEVRGRVRLDLGLLLANQLGLAVEGRAEMERAVEELGDQPALTARVMSSLAIPYWPTASFGHCMSWLRRAQRAAEDSGDETVKLAVAANTVSVLLGIGDPDAWQLLDELPRDGIDPADSQHVARGLCNCADAAVLLGHYDRAAKLLEEGLYHSARSGASYQEQTGHGTGLLLDWSTGRWAGLAGRCEAHVAESGQMPMIAEDARVVLGQLALARGDWTQMGQWLDGEGIPAPAQGSVPLVAAASGARIRLALARDDVPGAAKEAAEAWARMRKSEVWVWAAELAPWAVEATVRHTGATDAHEMVTEFAAGLEGRDAPSARIALLWCQALLAEADGEPATAVDLLGRAGERYAELGRPYQRALTAEARFRCAHAAEDGGLTPDTDQLTEAVETFVELGAIWDASRARALLRAHRPERGRRSPGRPGYGDRLSPREREVAELAAAGLTNREIGATLHLSPRTVEQHVARAMRKLGIQSRQDLVPD</sequence>
<name>A0A7W3WLC3_9ACTN</name>
<dbReference type="PANTHER" id="PTHR16305:SF35">
    <property type="entry name" value="TRANSCRIPTIONAL ACTIVATOR DOMAIN"/>
    <property type="match status" value="1"/>
</dbReference>
<evidence type="ECO:0000313" key="6">
    <source>
        <dbReference type="Proteomes" id="UP000525686"/>
    </source>
</evidence>
<reference evidence="6" key="1">
    <citation type="submission" date="2020-05" db="EMBL/GenBank/DDBJ databases">
        <title>Classification of alakaliphilic streptomycetes isolated from an alkaline soil next to Lonar Crater, India and a proposal for the recognition of Streptomyces alkaliterrae sp. nov.</title>
        <authorList>
            <person name="Golinska P."/>
        </authorList>
    </citation>
    <scope>NUCLEOTIDE SEQUENCE [LARGE SCALE GENOMIC DNA]</scope>
    <source>
        <strain evidence="6">OF3</strain>
    </source>
</reference>
<dbReference type="SUPFAM" id="SSF46894">
    <property type="entry name" value="C-terminal effector domain of the bipartite response regulators"/>
    <property type="match status" value="1"/>
</dbReference>
<protein>
    <submittedName>
        <fullName evidence="5">Helix-turn-helix transcriptional regulator</fullName>
    </submittedName>
</protein>
<dbReference type="Pfam" id="PF13191">
    <property type="entry name" value="AAA_16"/>
    <property type="match status" value="1"/>
</dbReference>
<feature type="compositionally biased region" description="Polar residues" evidence="3">
    <location>
        <begin position="1"/>
        <end position="11"/>
    </location>
</feature>
<dbReference type="Gene3D" id="3.40.50.300">
    <property type="entry name" value="P-loop containing nucleotide triphosphate hydrolases"/>
    <property type="match status" value="1"/>
</dbReference>
<feature type="region of interest" description="Disordered" evidence="3">
    <location>
        <begin position="1"/>
        <end position="20"/>
    </location>
</feature>
<dbReference type="GO" id="GO:0003677">
    <property type="term" value="F:DNA binding"/>
    <property type="evidence" value="ECO:0007669"/>
    <property type="project" value="InterPro"/>
</dbReference>
<dbReference type="PRINTS" id="PR00038">
    <property type="entry name" value="HTHLUXR"/>
</dbReference>
<dbReference type="Pfam" id="PF00196">
    <property type="entry name" value="GerE"/>
    <property type="match status" value="1"/>
</dbReference>
<dbReference type="InterPro" id="IPR016032">
    <property type="entry name" value="Sig_transdc_resp-reg_C-effctor"/>
</dbReference>
<dbReference type="GO" id="GO:0005524">
    <property type="term" value="F:ATP binding"/>
    <property type="evidence" value="ECO:0007669"/>
    <property type="project" value="UniProtKB-KW"/>
</dbReference>
<dbReference type="PANTHER" id="PTHR16305">
    <property type="entry name" value="TESTICULAR SOLUBLE ADENYLYL CYCLASE"/>
    <property type="match status" value="1"/>
</dbReference>
<dbReference type="InterPro" id="IPR041664">
    <property type="entry name" value="AAA_16"/>
</dbReference>
<keyword evidence="1" id="KW-0547">Nucleotide-binding</keyword>
<dbReference type="GO" id="GO:0006355">
    <property type="term" value="P:regulation of DNA-templated transcription"/>
    <property type="evidence" value="ECO:0007669"/>
    <property type="project" value="InterPro"/>
</dbReference>
<dbReference type="InterPro" id="IPR003593">
    <property type="entry name" value="AAA+_ATPase"/>
</dbReference>
<evidence type="ECO:0000256" key="3">
    <source>
        <dbReference type="SAM" id="MobiDB-lite"/>
    </source>
</evidence>
<organism evidence="5 6">
    <name type="scientific">Streptomyces alkaliterrae</name>
    <dbReference type="NCBI Taxonomy" id="2213162"/>
    <lineage>
        <taxon>Bacteria</taxon>
        <taxon>Bacillati</taxon>
        <taxon>Actinomycetota</taxon>
        <taxon>Actinomycetes</taxon>
        <taxon>Kitasatosporales</taxon>
        <taxon>Streptomycetaceae</taxon>
        <taxon>Streptomyces</taxon>
    </lineage>
</organism>
<dbReference type="RefSeq" id="WP_181354533.1">
    <property type="nucleotide sequence ID" value="NZ_JABJWZ010000114.1"/>
</dbReference>
<dbReference type="GO" id="GO:0005737">
    <property type="term" value="C:cytoplasm"/>
    <property type="evidence" value="ECO:0007669"/>
    <property type="project" value="TreeGrafter"/>
</dbReference>
<dbReference type="EMBL" id="JABJWZ010000114">
    <property type="protein sequence ID" value="MBB1254476.1"/>
    <property type="molecule type" value="Genomic_DNA"/>
</dbReference>
<dbReference type="InterPro" id="IPR036388">
    <property type="entry name" value="WH-like_DNA-bd_sf"/>
</dbReference>
<dbReference type="PROSITE" id="PS00622">
    <property type="entry name" value="HTH_LUXR_1"/>
    <property type="match status" value="1"/>
</dbReference>
<gene>
    <name evidence="5" type="ORF">H3146_14045</name>
</gene>
<proteinExistence type="predicted"/>
<keyword evidence="2" id="KW-0067">ATP-binding</keyword>
<comment type="caution">
    <text evidence="5">The sequence shown here is derived from an EMBL/GenBank/DDBJ whole genome shotgun (WGS) entry which is preliminary data.</text>
</comment>
<dbReference type="SMART" id="SM00382">
    <property type="entry name" value="AAA"/>
    <property type="match status" value="1"/>
</dbReference>
<evidence type="ECO:0000259" key="4">
    <source>
        <dbReference type="PROSITE" id="PS50043"/>
    </source>
</evidence>
<dbReference type="SMART" id="SM00421">
    <property type="entry name" value="HTH_LUXR"/>
    <property type="match status" value="1"/>
</dbReference>
<dbReference type="Gene3D" id="1.10.10.10">
    <property type="entry name" value="Winged helix-like DNA-binding domain superfamily/Winged helix DNA-binding domain"/>
    <property type="match status" value="1"/>
</dbReference>
<dbReference type="CDD" id="cd06170">
    <property type="entry name" value="LuxR_C_like"/>
    <property type="match status" value="1"/>
</dbReference>